<gene>
    <name evidence="2" type="ORF">BJP25_14850</name>
</gene>
<comment type="caution">
    <text evidence="2">The sequence shown here is derived from an EMBL/GenBank/DDBJ whole genome shotgun (WGS) entry which is preliminary data.</text>
</comment>
<dbReference type="InterPro" id="IPR000792">
    <property type="entry name" value="Tscrpt_reg_LuxR_C"/>
</dbReference>
<dbReference type="InterPro" id="IPR051797">
    <property type="entry name" value="TrmB-like"/>
</dbReference>
<protein>
    <recommendedName>
        <fullName evidence="1">HTH luxR-type domain-containing protein</fullName>
    </recommendedName>
</protein>
<proteinExistence type="predicted"/>
<dbReference type="Gene3D" id="1.10.10.10">
    <property type="entry name" value="Winged helix-like DNA-binding domain superfamily/Winged helix DNA-binding domain"/>
    <property type="match status" value="1"/>
</dbReference>
<reference evidence="2 3" key="1">
    <citation type="submission" date="2016-10" db="EMBL/GenBank/DDBJ databases">
        <title>The Draft Genome Sequence of Actinokineospora bangkokensis 44EHWT reveals the biosynthetic pathway of antifungal compounds Thailandins with unusual extender unit butylmalonyl-CoA.</title>
        <authorList>
            <person name="Greule A."/>
            <person name="Intra B."/>
            <person name="Flemming S."/>
            <person name="Rommel M.G."/>
            <person name="Panbangred W."/>
            <person name="Bechthold A."/>
        </authorList>
    </citation>
    <scope>NUCLEOTIDE SEQUENCE [LARGE SCALE GENOMIC DNA]</scope>
    <source>
        <strain evidence="2 3">44EHW</strain>
    </source>
</reference>
<evidence type="ECO:0000313" key="3">
    <source>
        <dbReference type="Proteomes" id="UP000186040"/>
    </source>
</evidence>
<dbReference type="Proteomes" id="UP000186040">
    <property type="component" value="Unassembled WGS sequence"/>
</dbReference>
<dbReference type="OrthoDB" id="5932488at2"/>
<sequence>MYEVLEPDTAHGRVYRALVAAGSADLDELAGCARMDPDAVRAVLDELCAADVARAAGGTWTATSPERTVAAVLVAEERRRSRMWELAGALDALHGRSARSCAAAVEVGTDAELVEWVDRVQRHAEREVRWLDRPPHPGGAARLADQERLQVARMSAGVRYRVVHDQRVTTDPDRLAATGRLVDWGEQARVLAALPVGLLLADDRMGLLVPEPGHGGALLLHPSSMLTAFTGVFESLWRLAVPLSPAGAVTAEDRSILSLMASGVPDEAIARRLALSRRTVVRRVAALFERLGATSRFQAGVQAAHRGWL</sequence>
<organism evidence="2 3">
    <name type="scientific">Actinokineospora bangkokensis</name>
    <dbReference type="NCBI Taxonomy" id="1193682"/>
    <lineage>
        <taxon>Bacteria</taxon>
        <taxon>Bacillati</taxon>
        <taxon>Actinomycetota</taxon>
        <taxon>Actinomycetes</taxon>
        <taxon>Pseudonocardiales</taxon>
        <taxon>Pseudonocardiaceae</taxon>
        <taxon>Actinokineospora</taxon>
    </lineage>
</organism>
<evidence type="ECO:0000313" key="2">
    <source>
        <dbReference type="EMBL" id="OLR93566.1"/>
    </source>
</evidence>
<accession>A0A1Q9LND7</accession>
<dbReference type="AlphaFoldDB" id="A0A1Q9LND7"/>
<dbReference type="SUPFAM" id="SSF46894">
    <property type="entry name" value="C-terminal effector domain of the bipartite response regulators"/>
    <property type="match status" value="1"/>
</dbReference>
<dbReference type="PANTHER" id="PTHR34293">
    <property type="entry name" value="HTH-TYPE TRANSCRIPTIONAL REGULATOR TRMBL2"/>
    <property type="match status" value="1"/>
</dbReference>
<dbReference type="GO" id="GO:0006355">
    <property type="term" value="P:regulation of DNA-templated transcription"/>
    <property type="evidence" value="ECO:0007669"/>
    <property type="project" value="InterPro"/>
</dbReference>
<dbReference type="InterPro" id="IPR036388">
    <property type="entry name" value="WH-like_DNA-bd_sf"/>
</dbReference>
<feature type="domain" description="HTH luxR-type" evidence="1">
    <location>
        <begin position="242"/>
        <end position="307"/>
    </location>
</feature>
<dbReference type="PANTHER" id="PTHR34293:SF1">
    <property type="entry name" value="HTH-TYPE TRANSCRIPTIONAL REGULATOR TRMBL2"/>
    <property type="match status" value="1"/>
</dbReference>
<dbReference type="SMART" id="SM00421">
    <property type="entry name" value="HTH_LUXR"/>
    <property type="match status" value="1"/>
</dbReference>
<name>A0A1Q9LND7_9PSEU</name>
<dbReference type="GO" id="GO:0003677">
    <property type="term" value="F:DNA binding"/>
    <property type="evidence" value="ECO:0007669"/>
    <property type="project" value="InterPro"/>
</dbReference>
<dbReference type="STRING" id="1193682.BJP25_14850"/>
<dbReference type="Pfam" id="PF00196">
    <property type="entry name" value="GerE"/>
    <property type="match status" value="1"/>
</dbReference>
<dbReference type="PROSITE" id="PS50043">
    <property type="entry name" value="HTH_LUXR_2"/>
    <property type="match status" value="1"/>
</dbReference>
<evidence type="ECO:0000259" key="1">
    <source>
        <dbReference type="PROSITE" id="PS50043"/>
    </source>
</evidence>
<keyword evidence="3" id="KW-1185">Reference proteome</keyword>
<dbReference type="InterPro" id="IPR016032">
    <property type="entry name" value="Sig_transdc_resp-reg_C-effctor"/>
</dbReference>
<dbReference type="EMBL" id="MKQR01000009">
    <property type="protein sequence ID" value="OLR93566.1"/>
    <property type="molecule type" value="Genomic_DNA"/>
</dbReference>